<dbReference type="EMBL" id="DS022252">
    <property type="protein sequence ID" value="EWG48816.1"/>
    <property type="molecule type" value="Genomic_DNA"/>
</dbReference>
<dbReference type="Proteomes" id="UP000009096">
    <property type="component" value="Chromosome 10"/>
</dbReference>
<accession>W7MCS6</accession>
<feature type="region of interest" description="Disordered" evidence="1">
    <location>
        <begin position="1"/>
        <end position="21"/>
    </location>
</feature>
<gene>
    <name evidence="2" type="ORF">FVEG_08478</name>
</gene>
<keyword evidence="3" id="KW-1185">Reference proteome</keyword>
<protein>
    <submittedName>
        <fullName evidence="2">Uncharacterized protein</fullName>
    </submittedName>
</protein>
<proteinExistence type="predicted"/>
<dbReference type="KEGG" id="fvr:FVEG_08478"/>
<reference evidence="2 3" key="1">
    <citation type="journal article" date="2010" name="Nature">
        <title>Comparative genomics reveals mobile pathogenicity chromosomes in Fusarium.</title>
        <authorList>
            <person name="Ma L.J."/>
            <person name="van der Does H.C."/>
            <person name="Borkovich K.A."/>
            <person name="Coleman J.J."/>
            <person name="Daboussi M.J."/>
            <person name="Di Pietro A."/>
            <person name="Dufresne M."/>
            <person name="Freitag M."/>
            <person name="Grabherr M."/>
            <person name="Henrissat B."/>
            <person name="Houterman P.M."/>
            <person name="Kang S."/>
            <person name="Shim W.B."/>
            <person name="Woloshuk C."/>
            <person name="Xie X."/>
            <person name="Xu J.R."/>
            <person name="Antoniw J."/>
            <person name="Baker S.E."/>
            <person name="Bluhm B.H."/>
            <person name="Breakspear A."/>
            <person name="Brown D.W."/>
            <person name="Butchko R.A."/>
            <person name="Chapman S."/>
            <person name="Coulson R."/>
            <person name="Coutinho P.M."/>
            <person name="Danchin E.G."/>
            <person name="Diener A."/>
            <person name="Gale L.R."/>
            <person name="Gardiner D.M."/>
            <person name="Goff S."/>
            <person name="Hammond-Kosack K.E."/>
            <person name="Hilburn K."/>
            <person name="Hua-Van A."/>
            <person name="Jonkers W."/>
            <person name="Kazan K."/>
            <person name="Kodira C.D."/>
            <person name="Koehrsen M."/>
            <person name="Kumar L."/>
            <person name="Lee Y.H."/>
            <person name="Li L."/>
            <person name="Manners J.M."/>
            <person name="Miranda-Saavedra D."/>
            <person name="Mukherjee M."/>
            <person name="Park G."/>
            <person name="Park J."/>
            <person name="Park S.Y."/>
            <person name="Proctor R.H."/>
            <person name="Regev A."/>
            <person name="Ruiz-Roldan M.C."/>
            <person name="Sain D."/>
            <person name="Sakthikumar S."/>
            <person name="Sykes S."/>
            <person name="Schwartz D.C."/>
            <person name="Turgeon B.G."/>
            <person name="Wapinski I."/>
            <person name="Yoder O."/>
            <person name="Young S."/>
            <person name="Zeng Q."/>
            <person name="Zhou S."/>
            <person name="Galagan J."/>
            <person name="Cuomo C.A."/>
            <person name="Kistler H.C."/>
            <person name="Rep M."/>
        </authorList>
    </citation>
    <scope>NUCLEOTIDE SEQUENCE [LARGE SCALE GENOMIC DNA]</scope>
    <source>
        <strain evidence="3">M3125 / FGSC 7600</strain>
    </source>
</reference>
<evidence type="ECO:0000313" key="3">
    <source>
        <dbReference type="Proteomes" id="UP000009096"/>
    </source>
</evidence>
<dbReference type="RefSeq" id="XP_018755007.1">
    <property type="nucleotide sequence ID" value="XM_018897372.1"/>
</dbReference>
<dbReference type="AlphaFoldDB" id="W7MCS6"/>
<name>W7MCS6_GIBM7</name>
<feature type="region of interest" description="Disordered" evidence="1">
    <location>
        <begin position="141"/>
        <end position="166"/>
    </location>
</feature>
<dbReference type="STRING" id="334819.W7MCS6"/>
<sequence length="174" mass="19245">MANQPKAAATGGERRRGEEDELALQAVPWSPSLLEAPPLWGKVHLQEGKQVVEPGHFGRHRGEAPRPVGGFHGRTKLARKGKIQHNSFWRRLRLKLGKQEVRAYERFDPETYPLARAFYAKLAELSDKEVLKTCTMDATDAGVASSDDHDEENDEDESTAITATDTGVVLAVTT</sequence>
<dbReference type="EMBL" id="CM000587">
    <property type="protein sequence ID" value="EWG48816.1"/>
    <property type="molecule type" value="Genomic_DNA"/>
</dbReference>
<evidence type="ECO:0000256" key="1">
    <source>
        <dbReference type="SAM" id="MobiDB-lite"/>
    </source>
</evidence>
<feature type="compositionally biased region" description="Acidic residues" evidence="1">
    <location>
        <begin position="148"/>
        <end position="158"/>
    </location>
</feature>
<dbReference type="VEuPathDB" id="FungiDB:FVEG_08478"/>
<evidence type="ECO:0000313" key="2">
    <source>
        <dbReference type="EMBL" id="EWG48816.1"/>
    </source>
</evidence>
<dbReference type="GeneID" id="30066210"/>
<organism evidence="2 3">
    <name type="scientific">Gibberella moniliformis (strain M3125 / FGSC 7600)</name>
    <name type="common">Maize ear and stalk rot fungus</name>
    <name type="synonym">Fusarium verticillioides</name>
    <dbReference type="NCBI Taxonomy" id="334819"/>
    <lineage>
        <taxon>Eukaryota</taxon>
        <taxon>Fungi</taxon>
        <taxon>Dikarya</taxon>
        <taxon>Ascomycota</taxon>
        <taxon>Pezizomycotina</taxon>
        <taxon>Sordariomycetes</taxon>
        <taxon>Hypocreomycetidae</taxon>
        <taxon>Hypocreales</taxon>
        <taxon>Nectriaceae</taxon>
        <taxon>Fusarium</taxon>
        <taxon>Fusarium fujikuroi species complex</taxon>
    </lineage>
</organism>